<feature type="transmembrane region" description="Helical" evidence="8">
    <location>
        <begin position="230"/>
        <end position="252"/>
    </location>
</feature>
<evidence type="ECO:0000256" key="6">
    <source>
        <dbReference type="ARBA" id="ARBA00023136"/>
    </source>
</evidence>
<feature type="transmembrane region" description="Helical" evidence="8">
    <location>
        <begin position="339"/>
        <end position="361"/>
    </location>
</feature>
<dbReference type="SUPFAM" id="SSF82866">
    <property type="entry name" value="Multidrug efflux transporter AcrB transmembrane domain"/>
    <property type="match status" value="2"/>
</dbReference>
<feature type="transmembrane region" description="Helical" evidence="8">
    <location>
        <begin position="258"/>
        <end position="282"/>
    </location>
</feature>
<dbReference type="AlphaFoldDB" id="A0A7I7LCC5"/>
<dbReference type="InterPro" id="IPR004869">
    <property type="entry name" value="MMPL_dom"/>
</dbReference>
<organism evidence="10 11">
    <name type="scientific">Mycobacterium shottsii</name>
    <dbReference type="NCBI Taxonomy" id="133549"/>
    <lineage>
        <taxon>Bacteria</taxon>
        <taxon>Bacillati</taxon>
        <taxon>Actinomycetota</taxon>
        <taxon>Actinomycetes</taxon>
        <taxon>Mycobacteriales</taxon>
        <taxon>Mycobacteriaceae</taxon>
        <taxon>Mycobacterium</taxon>
        <taxon>Mycobacterium ulcerans group</taxon>
    </lineage>
</organism>
<dbReference type="Proteomes" id="UP000467164">
    <property type="component" value="Chromosome"/>
</dbReference>
<keyword evidence="5 8" id="KW-1133">Transmembrane helix</keyword>
<dbReference type="GO" id="GO:0005886">
    <property type="term" value="C:plasma membrane"/>
    <property type="evidence" value="ECO:0007669"/>
    <property type="project" value="UniProtKB-SubCell"/>
</dbReference>
<feature type="region of interest" description="Disordered" evidence="7">
    <location>
        <begin position="948"/>
        <end position="976"/>
    </location>
</feature>
<dbReference type="NCBIfam" id="TIGR00833">
    <property type="entry name" value="actII"/>
    <property type="match status" value="1"/>
</dbReference>
<evidence type="ECO:0000259" key="9">
    <source>
        <dbReference type="Pfam" id="PF03176"/>
    </source>
</evidence>
<dbReference type="InterPro" id="IPR004707">
    <property type="entry name" value="MmpL_fam"/>
</dbReference>
<comment type="subcellular location">
    <subcellularLocation>
        <location evidence="1">Cell membrane</location>
        <topology evidence="1">Multi-pass membrane protein</topology>
    </subcellularLocation>
</comment>
<feature type="domain" description="Membrane transport protein MMPL" evidence="9">
    <location>
        <begin position="63"/>
        <end position="393"/>
    </location>
</feature>
<evidence type="ECO:0000256" key="5">
    <source>
        <dbReference type="ARBA" id="ARBA00022989"/>
    </source>
</evidence>
<accession>A0A7I7LCC5</accession>
<feature type="transmembrane region" description="Helical" evidence="8">
    <location>
        <begin position="832"/>
        <end position="853"/>
    </location>
</feature>
<feature type="region of interest" description="Disordered" evidence="7">
    <location>
        <begin position="995"/>
        <end position="1030"/>
    </location>
</feature>
<feature type="transmembrane region" description="Helical" evidence="8">
    <location>
        <begin position="874"/>
        <end position="896"/>
    </location>
</feature>
<comment type="similarity">
    <text evidence="2">Belongs to the resistance-nodulation-cell division (RND) (TC 2.A.6) family. MmpL subfamily.</text>
</comment>
<dbReference type="PANTHER" id="PTHR33406">
    <property type="entry name" value="MEMBRANE PROTEIN MJ1562-RELATED"/>
    <property type="match status" value="1"/>
</dbReference>
<evidence type="ECO:0000256" key="4">
    <source>
        <dbReference type="ARBA" id="ARBA00022692"/>
    </source>
</evidence>
<dbReference type="FunFam" id="1.20.1640.10:FF:000018">
    <property type="entry name" value="Transmembrane transport protein MmpL10"/>
    <property type="match status" value="1"/>
</dbReference>
<feature type="transmembrane region" description="Helical" evidence="8">
    <location>
        <begin position="382"/>
        <end position="408"/>
    </location>
</feature>
<keyword evidence="3" id="KW-1003">Cell membrane</keyword>
<keyword evidence="11" id="KW-1185">Reference proteome</keyword>
<evidence type="ECO:0000256" key="3">
    <source>
        <dbReference type="ARBA" id="ARBA00022475"/>
    </source>
</evidence>
<dbReference type="FunFam" id="1.20.1640.10:FF:000020">
    <property type="entry name" value="Transmembrane transport protein MmpL10"/>
    <property type="match status" value="1"/>
</dbReference>
<reference evidence="10 11" key="1">
    <citation type="journal article" date="2019" name="Emerg. Microbes Infect.">
        <title>Comprehensive subspecies identification of 175 nontuberculous mycobacteria species based on 7547 genomic profiles.</title>
        <authorList>
            <person name="Matsumoto Y."/>
            <person name="Kinjo T."/>
            <person name="Motooka D."/>
            <person name="Nabeya D."/>
            <person name="Jung N."/>
            <person name="Uechi K."/>
            <person name="Horii T."/>
            <person name="Iida T."/>
            <person name="Fujita J."/>
            <person name="Nakamura S."/>
        </authorList>
    </citation>
    <scope>NUCLEOTIDE SEQUENCE [LARGE SCALE GENOMIC DNA]</scope>
    <source>
        <strain evidence="10 11">JCM 12657</strain>
    </source>
</reference>
<evidence type="ECO:0000313" key="10">
    <source>
        <dbReference type="EMBL" id="BBX57445.1"/>
    </source>
</evidence>
<feature type="compositionally biased region" description="Polar residues" evidence="7">
    <location>
        <begin position="956"/>
        <end position="972"/>
    </location>
</feature>
<keyword evidence="4 8" id="KW-0812">Transmembrane</keyword>
<protein>
    <submittedName>
        <fullName evidence="10">Membrane protein</fullName>
    </submittedName>
</protein>
<evidence type="ECO:0000256" key="1">
    <source>
        <dbReference type="ARBA" id="ARBA00004651"/>
    </source>
</evidence>
<gene>
    <name evidence="10" type="primary">mmpL5</name>
    <name evidence="10" type="ORF">MSHO_27900</name>
</gene>
<sequence>MTATTTDTPTDVVPPAEHPPRPFIPRMIRTFAVPLILGWVLLIAVLNSVVPQLEVVGQMQAVSMSPAAAPSMISMKHIGKVFREGDSDSAAMIVLEGQEPLGAAAHKFYDKMITKLRADTKHVQSVQDFWGDPLTATGAQSGDGKAAYVQVKLAGNQGESLANESVEAVKTIVDSLQAPPGVKVYVTGSAALVADQQLAGDRSLQLIEMITFTVIIVMLLLVYRSIITAAIMLTMVVLGLLATRGGVAFLGYHRIIGLSTFATNLLVVLAIAAATDYAIFLIGRYQEARGLGQDRESAYYTMFGGTAHVVLGSGLTIAGATFCLSFTRLPYFQTLGVPLAIGMVIVVATALTLGPALIAVMSRFGKLLEPKRMARVRGWRKIGAAIVRWPGPILIGAVALALVGLLTLPGYKTNYNDRNYLPADLPANEGYSAAERHFSQARMNPEVLMVESDHDMRNSSDFLVINKIAKAIFGVEGISRVQAITRPDGKPIEHTSIPFLISMQGTSQKLTEKYNQDLTTSMLQQVNDIQTNIDQMERMHDLTQQMADVTHQMVIQMKGMVVDVEELRNHIADFDDFFRPIRSYFYWEKHCFDIPVCWSLRSVFDTLDGVDLMTEDINNLLPLMERLDTLMPQMTAMMPEMIQTMKSMKAQMLSMHSTQQGLQDQMAAMQEDSSAMGEAFDSSRNDDSFYLPPEVFNNPDFKRGLEQFLSPDGHAVRFIISHEGDPMSQAGINHIDKIKTAAKEAIKGTPLEGSTIYLGGTAAMFKDLSDGNTFDLMIAGISALCLIFIIMLIITRSVVAAAVIVGTVVLSLGASFGLSVLIWQHILGIELHWLVLAMAVIILLAVGADYNLLLVARLKEEIHAGINTGIIRAMGGSGSVVTAAGLVFAFTMMSFAVSELTVMAQVGTTIGMGLLFDTLIVRSFMTPSIAALLEKWFWWPQVVRQRPAPQPWPTPGTDTGHNLRLSSTSTQPVAAHPRRLNGCAQSWLSWAPWRPAPAAKRPAPSKASAATREMLANSRSRAADSGKPHC</sequence>
<name>A0A7I7LCC5_9MYCO</name>
<feature type="transmembrane region" description="Helical" evidence="8">
    <location>
        <begin position="801"/>
        <end position="826"/>
    </location>
</feature>
<evidence type="ECO:0000256" key="2">
    <source>
        <dbReference type="ARBA" id="ARBA00010157"/>
    </source>
</evidence>
<proteinExistence type="inferred from homology"/>
<evidence type="ECO:0000256" key="7">
    <source>
        <dbReference type="SAM" id="MobiDB-lite"/>
    </source>
</evidence>
<evidence type="ECO:0000256" key="8">
    <source>
        <dbReference type="SAM" id="Phobius"/>
    </source>
</evidence>
<feature type="transmembrane region" description="Helical" evidence="8">
    <location>
        <begin position="303"/>
        <end position="327"/>
    </location>
</feature>
<feature type="transmembrane region" description="Helical" evidence="8">
    <location>
        <begin position="776"/>
        <end position="794"/>
    </location>
</feature>
<feature type="transmembrane region" description="Helical" evidence="8">
    <location>
        <begin position="31"/>
        <end position="50"/>
    </location>
</feature>
<feature type="transmembrane region" description="Helical" evidence="8">
    <location>
        <begin position="902"/>
        <end position="921"/>
    </location>
</feature>
<dbReference type="PANTHER" id="PTHR33406:SF6">
    <property type="entry name" value="MEMBRANE PROTEIN YDGH-RELATED"/>
    <property type="match status" value="1"/>
</dbReference>
<dbReference type="EMBL" id="AP022572">
    <property type="protein sequence ID" value="BBX57445.1"/>
    <property type="molecule type" value="Genomic_DNA"/>
</dbReference>
<dbReference type="KEGG" id="msho:MSHO_27900"/>
<feature type="domain" description="Membrane transport protein MMPL" evidence="9">
    <location>
        <begin position="616"/>
        <end position="949"/>
    </location>
</feature>
<feature type="compositionally biased region" description="Low complexity" evidence="7">
    <location>
        <begin position="995"/>
        <end position="1010"/>
    </location>
</feature>
<keyword evidence="6 8" id="KW-0472">Membrane</keyword>
<evidence type="ECO:0000313" key="11">
    <source>
        <dbReference type="Proteomes" id="UP000467164"/>
    </source>
</evidence>
<dbReference type="Gene3D" id="1.20.1640.10">
    <property type="entry name" value="Multidrug efflux transporter AcrB transmembrane domain"/>
    <property type="match status" value="2"/>
</dbReference>
<dbReference type="InterPro" id="IPR050545">
    <property type="entry name" value="Mycobact_MmpL"/>
</dbReference>
<feature type="compositionally biased region" description="Basic and acidic residues" evidence="7">
    <location>
        <begin position="1021"/>
        <end position="1030"/>
    </location>
</feature>
<dbReference type="Pfam" id="PF03176">
    <property type="entry name" value="MMPL"/>
    <property type="match status" value="2"/>
</dbReference>